<dbReference type="eggNOG" id="ENOG5031Y5K">
    <property type="taxonomic scope" value="Bacteria"/>
</dbReference>
<gene>
    <name evidence="1" type="ORF">BRUM_1142</name>
</gene>
<organism evidence="1 2">
    <name type="scientific">Bifidobacterium ruminantium</name>
    <dbReference type="NCBI Taxonomy" id="78346"/>
    <lineage>
        <taxon>Bacteria</taxon>
        <taxon>Bacillati</taxon>
        <taxon>Actinomycetota</taxon>
        <taxon>Actinomycetes</taxon>
        <taxon>Bifidobacteriales</taxon>
        <taxon>Bifidobacteriaceae</taxon>
        <taxon>Bifidobacterium</taxon>
    </lineage>
</organism>
<proteinExistence type="predicted"/>
<sequence>MPWWIWLMLVLFMLAVLIAGGAYACIHGYQAFKNVAKVGGRASKRFGAMSKPLPQVEEDAAPFFTRPLKDAMDHYADAHAEVIRRQGEKRTRHAQQWAVWKHFND</sequence>
<dbReference type="STRING" id="78346.BRUM_1142"/>
<protein>
    <submittedName>
        <fullName evidence="1">Uncharacterized protein</fullName>
    </submittedName>
</protein>
<dbReference type="Proteomes" id="UP000029078">
    <property type="component" value="Unassembled WGS sequence"/>
</dbReference>
<accession>A0A087D322</accession>
<name>A0A087D322_BIFRU</name>
<comment type="caution">
    <text evidence="1">The sequence shown here is derived from an EMBL/GenBank/DDBJ whole genome shotgun (WGS) entry which is preliminary data.</text>
</comment>
<dbReference type="RefSeq" id="WP_026646047.1">
    <property type="nucleotide sequence ID" value="NZ_JGZL01000007.1"/>
</dbReference>
<evidence type="ECO:0000313" key="2">
    <source>
        <dbReference type="Proteomes" id="UP000029078"/>
    </source>
</evidence>
<evidence type="ECO:0000313" key="1">
    <source>
        <dbReference type="EMBL" id="KFI89922.1"/>
    </source>
</evidence>
<dbReference type="AlphaFoldDB" id="A0A087D322"/>
<reference evidence="1 2" key="1">
    <citation type="submission" date="2014-03" db="EMBL/GenBank/DDBJ databases">
        <title>Genomics of Bifidobacteria.</title>
        <authorList>
            <person name="Ventura M."/>
            <person name="Milani C."/>
            <person name="Lugli G.A."/>
        </authorList>
    </citation>
    <scope>NUCLEOTIDE SEQUENCE [LARGE SCALE GENOMIC DNA]</scope>
    <source>
        <strain evidence="1 2">LMG 21811</strain>
    </source>
</reference>
<dbReference type="EMBL" id="JGZL01000007">
    <property type="protein sequence ID" value="KFI89922.1"/>
    <property type="molecule type" value="Genomic_DNA"/>
</dbReference>
<keyword evidence="2" id="KW-1185">Reference proteome</keyword>